<reference evidence="3" key="1">
    <citation type="journal article" date="2019" name="Int. J. Syst. Evol. Microbiol.">
        <title>The Global Catalogue of Microorganisms (GCM) 10K type strain sequencing project: providing services to taxonomists for standard genome sequencing and annotation.</title>
        <authorList>
            <consortium name="The Broad Institute Genomics Platform"/>
            <consortium name="The Broad Institute Genome Sequencing Center for Infectious Disease"/>
            <person name="Wu L."/>
            <person name="Ma J."/>
        </authorList>
    </citation>
    <scope>NUCLEOTIDE SEQUENCE [LARGE SCALE GENOMIC DNA]</scope>
    <source>
        <strain evidence="3">DFY28</strain>
    </source>
</reference>
<feature type="region of interest" description="Disordered" evidence="1">
    <location>
        <begin position="299"/>
        <end position="327"/>
    </location>
</feature>
<evidence type="ECO:0000256" key="1">
    <source>
        <dbReference type="SAM" id="MobiDB-lite"/>
    </source>
</evidence>
<name>A0ABW1QTY1_9ACTN</name>
<evidence type="ECO:0000313" key="3">
    <source>
        <dbReference type="Proteomes" id="UP001596098"/>
    </source>
</evidence>
<dbReference type="RefSeq" id="WP_128220751.1">
    <property type="nucleotide sequence ID" value="NZ_CP034929.1"/>
</dbReference>
<dbReference type="Proteomes" id="UP001596098">
    <property type="component" value="Unassembled WGS sequence"/>
</dbReference>
<gene>
    <name evidence="2" type="ORF">ACFPWU_02110</name>
</gene>
<evidence type="ECO:0000313" key="2">
    <source>
        <dbReference type="EMBL" id="MFC6152458.1"/>
    </source>
</evidence>
<sequence length="327" mass="35126">MQSAGSRRDDEIREVPHPDDAHALVSPFDQGLPGLSDRDLEVSPAAVTAAWDRLIPPPGYEPAFAALKRAAVEHGLHPHALDGPSWPSSGMAALAESMEWAASTCVLYAKVARYCHLPVPRITTRDPDAAPLPFPLLLRADATNETTDLDVLRALVWLRIAHSWPAPLPAWTRLQTEHVTISGDDLHLTHPDAGPDSGARHVVVPGAAHVWAAWLSARRSHSGLLDASPWALCTLRPGPGTRAGSPMSQRTLQSAFARHTALAAFQADANADAELAERYRTLTYDTLRRLLMTTDPVARANVGESRGSTRARRRGTGAAPESAVADG</sequence>
<protein>
    <submittedName>
        <fullName evidence="2">Uncharacterized protein</fullName>
    </submittedName>
</protein>
<organism evidence="2 3">
    <name type="scientific">Nocardioides yefusunii</name>
    <dbReference type="NCBI Taxonomy" id="2500546"/>
    <lineage>
        <taxon>Bacteria</taxon>
        <taxon>Bacillati</taxon>
        <taxon>Actinomycetota</taxon>
        <taxon>Actinomycetes</taxon>
        <taxon>Propionibacteriales</taxon>
        <taxon>Nocardioidaceae</taxon>
        <taxon>Nocardioides</taxon>
    </lineage>
</organism>
<feature type="region of interest" description="Disordered" evidence="1">
    <location>
        <begin position="1"/>
        <end position="22"/>
    </location>
</feature>
<dbReference type="EMBL" id="JBHSQI010000001">
    <property type="protein sequence ID" value="MFC6152458.1"/>
    <property type="molecule type" value="Genomic_DNA"/>
</dbReference>
<accession>A0ABW1QTY1</accession>
<keyword evidence="3" id="KW-1185">Reference proteome</keyword>
<proteinExistence type="predicted"/>
<comment type="caution">
    <text evidence="2">The sequence shown here is derived from an EMBL/GenBank/DDBJ whole genome shotgun (WGS) entry which is preliminary data.</text>
</comment>